<dbReference type="InterPro" id="IPR003567">
    <property type="entry name" value="Cyt_c_biogenesis"/>
</dbReference>
<evidence type="ECO:0000256" key="10">
    <source>
        <dbReference type="SAM" id="Phobius"/>
    </source>
</evidence>
<keyword evidence="6" id="KW-0201">Cytochrome c-type biogenesis</keyword>
<dbReference type="GO" id="GO:0005886">
    <property type="term" value="C:plasma membrane"/>
    <property type="evidence" value="ECO:0007669"/>
    <property type="project" value="UniProtKB-SubCell"/>
</dbReference>
<dbReference type="GO" id="GO:0017004">
    <property type="term" value="P:cytochrome complex assembly"/>
    <property type="evidence" value="ECO:0007669"/>
    <property type="project" value="UniProtKB-KW"/>
</dbReference>
<feature type="transmembrane region" description="Helical" evidence="10">
    <location>
        <begin position="363"/>
        <end position="384"/>
    </location>
</feature>
<dbReference type="KEGG" id="dpt:Deipr_0893"/>
<feature type="transmembrane region" description="Helical" evidence="10">
    <location>
        <begin position="629"/>
        <end position="649"/>
    </location>
</feature>
<evidence type="ECO:0000256" key="5">
    <source>
        <dbReference type="ARBA" id="ARBA00022692"/>
    </source>
</evidence>
<keyword evidence="3" id="KW-1003">Cell membrane</keyword>
<reference evidence="13 14" key="2">
    <citation type="journal article" date="2012" name="Stand. Genomic Sci.">
        <title>Complete genome sequence of the orange-red pigmented, radioresistant Deinococcus proteolyticus type strain (MRP(T)).</title>
        <authorList>
            <person name="Copeland A."/>
            <person name="Zeytun A."/>
            <person name="Yassawong M."/>
            <person name="Nolan M."/>
            <person name="Lucas S."/>
            <person name="Hammon N."/>
            <person name="Deshpande S."/>
            <person name="Cheng J.F."/>
            <person name="Han C."/>
            <person name="Tapia R."/>
            <person name="Goodwin L.A."/>
            <person name="Pitluck S."/>
            <person name="Mavromatis K."/>
            <person name="Liolios K."/>
            <person name="Pagani I."/>
            <person name="Ivanova N."/>
            <person name="Mikhailova N."/>
            <person name="Pati A."/>
            <person name="Chen A."/>
            <person name="Palaniappan K."/>
            <person name="Land M."/>
            <person name="Hauser L."/>
            <person name="Jeffries C.D."/>
            <person name="Brambilla E.M."/>
            <person name="Rohde M."/>
            <person name="Sikorski J."/>
            <person name="Pukall R."/>
            <person name="Goker M."/>
            <person name="Detter J.C."/>
            <person name="Woyke T."/>
            <person name="Bristow J."/>
            <person name="Eisen J.A."/>
            <person name="Markowitz V."/>
            <person name="Hugenholtz P."/>
            <person name="Kyrpides N.C."/>
            <person name="Klenk H.P."/>
            <person name="Lapidus A."/>
        </authorList>
    </citation>
    <scope>NUCLEOTIDE SEQUENCE [LARGE SCALE GENOMIC DNA]</scope>
    <source>
        <strain evidence="14">ATCC 35074 / DSM 20540 / JCM 6276 / NBRC 101906 / NCIMB 13154 / VKM Ac-1939 / CCM 2703 / MRP</strain>
    </source>
</reference>
<dbReference type="HOGENOM" id="CLU_015041_3_0_0"/>
<dbReference type="PRINTS" id="PR01411">
    <property type="entry name" value="CCMFBIOGNSIS"/>
</dbReference>
<feature type="transmembrane region" description="Helical" evidence="10">
    <location>
        <begin position="404"/>
        <end position="426"/>
    </location>
</feature>
<comment type="similarity">
    <text evidence="2">Belongs to the CcmF/CycK/Ccl1/NrfE/CcsA family.</text>
</comment>
<evidence type="ECO:0000256" key="9">
    <source>
        <dbReference type="ARBA" id="ARBA00037230"/>
    </source>
</evidence>
<gene>
    <name evidence="13" type="ordered locus">Deipr_0893</name>
</gene>
<keyword evidence="8 10" id="KW-0472">Membrane</keyword>
<feature type="transmembrane region" description="Helical" evidence="10">
    <location>
        <begin position="463"/>
        <end position="482"/>
    </location>
</feature>
<proteinExistence type="inferred from homology"/>
<dbReference type="PRINTS" id="PR01410">
    <property type="entry name" value="CCBIOGENESIS"/>
</dbReference>
<feature type="transmembrane region" description="Helical" evidence="10">
    <location>
        <begin position="287"/>
        <end position="305"/>
    </location>
</feature>
<evidence type="ECO:0000256" key="3">
    <source>
        <dbReference type="ARBA" id="ARBA00022475"/>
    </source>
</evidence>
<feature type="transmembrane region" description="Helical" evidence="10">
    <location>
        <begin position="508"/>
        <end position="530"/>
    </location>
</feature>
<keyword evidence="7 10" id="KW-1133">Transmembrane helix</keyword>
<feature type="transmembrane region" description="Helical" evidence="10">
    <location>
        <begin position="56"/>
        <end position="76"/>
    </location>
</feature>
<evidence type="ECO:0000313" key="14">
    <source>
        <dbReference type="Proteomes" id="UP000007718"/>
    </source>
</evidence>
<dbReference type="InterPro" id="IPR002541">
    <property type="entry name" value="Cyt_c_assembly"/>
</dbReference>
<keyword evidence="5 10" id="KW-0812">Transmembrane</keyword>
<accession>F0RMJ9</accession>
<evidence type="ECO:0000313" key="13">
    <source>
        <dbReference type="EMBL" id="ADY26049.1"/>
    </source>
</evidence>
<dbReference type="InterPro" id="IPR032523">
    <property type="entry name" value="CcmF_C"/>
</dbReference>
<evidence type="ECO:0000256" key="6">
    <source>
        <dbReference type="ARBA" id="ARBA00022748"/>
    </source>
</evidence>
<evidence type="ECO:0000256" key="1">
    <source>
        <dbReference type="ARBA" id="ARBA00004429"/>
    </source>
</evidence>
<dbReference type="Pfam" id="PF01578">
    <property type="entry name" value="Cytochrom_C_asm"/>
    <property type="match status" value="1"/>
</dbReference>
<dbReference type="EMBL" id="CP002536">
    <property type="protein sequence ID" value="ADY26049.1"/>
    <property type="molecule type" value="Genomic_DNA"/>
</dbReference>
<feature type="transmembrane region" description="Helical" evidence="10">
    <location>
        <begin position="16"/>
        <end position="36"/>
    </location>
</feature>
<feature type="domain" description="Cytochrome c-type biogenesis protein CcmF C-terminal" evidence="12">
    <location>
        <begin position="328"/>
        <end position="649"/>
    </location>
</feature>
<evidence type="ECO:0000259" key="11">
    <source>
        <dbReference type="Pfam" id="PF01578"/>
    </source>
</evidence>
<dbReference type="PANTHER" id="PTHR43653">
    <property type="entry name" value="CYTOCHROME C ASSEMBLY PROTEIN-RELATED"/>
    <property type="match status" value="1"/>
</dbReference>
<feature type="domain" description="Cytochrome c assembly protein" evidence="11">
    <location>
        <begin position="103"/>
        <end position="308"/>
    </location>
</feature>
<dbReference type="InterPro" id="IPR003568">
    <property type="entry name" value="Cyt_c_biogenesis_CcmF"/>
</dbReference>
<feature type="transmembrane region" description="Helical" evidence="10">
    <location>
        <begin position="220"/>
        <end position="240"/>
    </location>
</feature>
<evidence type="ECO:0000259" key="12">
    <source>
        <dbReference type="Pfam" id="PF16327"/>
    </source>
</evidence>
<dbReference type="GO" id="GO:0020037">
    <property type="term" value="F:heme binding"/>
    <property type="evidence" value="ECO:0007669"/>
    <property type="project" value="InterPro"/>
</dbReference>
<evidence type="ECO:0000256" key="7">
    <source>
        <dbReference type="ARBA" id="ARBA00022989"/>
    </source>
</evidence>
<evidence type="ECO:0000256" key="2">
    <source>
        <dbReference type="ARBA" id="ARBA00009186"/>
    </source>
</evidence>
<dbReference type="STRING" id="693977.Deipr_0893"/>
<sequence>MDLLSWYALSFSQSPLALLGQLSLLLALLFGLGGLWQAVVGGRSGDPRAAESASRATVAVFGFVTVSIGALLAAMVGSDFSVRYVAEHSMSTSPLWIRITGLWGALEGSIMLWLWLLALYAVILTRTARRDALRPWVLGTMLFNLLFFLGVCATIASPFTPLATIPTEGAGPNPALQNHWMMAVHPVLLYLGFVGLAVPFAYAVAALITGRLSEHWVSTVRRWTLVAWGFLTLGIVSGGWWSYETLGWGGYWAWDPVENASFIPWLLATAFLHSIQIQERRGLMKGWNVWLVVLAYASTVLGTFLNRSGIVQSVHAFAGGPVGGVFFGFLALLLLGGIALAAWRAPRLRDQGELPGIVSREGAFLAGNWLFLVFAFMVLLGTLFPTLIEATQGHRDTSVGAPFYNAFAVPLSLGLLLLMGIGPLLPWRRTEGTSFWRALRPLLTAGGVGALLALALGVRHPGVLATLALAAYNLVGLGLLTARHFQERRAAGLGSSLAGLIGSQPRRYGAYIAHIGLVMVALGIVFSTVYRQDQQTTLNLNQPQALLHEQLELTGTRSVQRSDGHSLIADIRIDGQPFEARMNFYQQAGSMAFPAPAVRYGFFGDTYLVVTAFDEKGQWASVRLVESPLIAWLWWGTAVMMLGTGISLLSPRRTRLPDGARPVGASPRPAPAPATD</sequence>
<dbReference type="Proteomes" id="UP000007718">
    <property type="component" value="Chromosome"/>
</dbReference>
<protein>
    <submittedName>
        <fullName evidence="13">Cytochrome c assembly protein</fullName>
    </submittedName>
</protein>
<dbReference type="Pfam" id="PF16327">
    <property type="entry name" value="CcmF_C"/>
    <property type="match status" value="1"/>
</dbReference>
<feature type="transmembrane region" description="Helical" evidence="10">
    <location>
        <begin position="136"/>
        <end position="156"/>
    </location>
</feature>
<evidence type="ECO:0000256" key="8">
    <source>
        <dbReference type="ARBA" id="ARBA00023136"/>
    </source>
</evidence>
<feature type="transmembrane region" description="Helical" evidence="10">
    <location>
        <begin position="187"/>
        <end position="208"/>
    </location>
</feature>
<feature type="transmembrane region" description="Helical" evidence="10">
    <location>
        <begin position="96"/>
        <end position="124"/>
    </location>
</feature>
<dbReference type="GO" id="GO:0015232">
    <property type="term" value="F:heme transmembrane transporter activity"/>
    <property type="evidence" value="ECO:0007669"/>
    <property type="project" value="InterPro"/>
</dbReference>
<dbReference type="PANTHER" id="PTHR43653:SF1">
    <property type="entry name" value="CYTOCHROME C-TYPE BIOGENESIS PROTEIN CCMF"/>
    <property type="match status" value="1"/>
</dbReference>
<reference evidence="14" key="1">
    <citation type="submission" date="2011-02" db="EMBL/GenBank/DDBJ databases">
        <title>The complete sequence of chromosome of Deinococcus proteolyticus DSM 20540.</title>
        <authorList>
            <consortium name="US DOE Joint Genome Institute (JGI-PGF)"/>
            <person name="Lucas S."/>
            <person name="Copeland A."/>
            <person name="Lapidus A."/>
            <person name="Bruce D."/>
            <person name="Goodwin L."/>
            <person name="Pitluck S."/>
            <person name="Kyrpides N."/>
            <person name="Mavromatis K."/>
            <person name="Pagani I."/>
            <person name="Ivanova N."/>
            <person name="Ovchinnikova G."/>
            <person name="Zeytun A."/>
            <person name="Detter J.C."/>
            <person name="Han C."/>
            <person name="Land M."/>
            <person name="Hauser L."/>
            <person name="Markowitz V."/>
            <person name="Cheng J.-F."/>
            <person name="Hugenholtz P."/>
            <person name="Woyke T."/>
            <person name="Wu D."/>
            <person name="Pukall R."/>
            <person name="Steenblock K."/>
            <person name="Brambilla E."/>
            <person name="Klenk H.-P."/>
            <person name="Eisen J.A."/>
        </authorList>
    </citation>
    <scope>NUCLEOTIDE SEQUENCE [LARGE SCALE GENOMIC DNA]</scope>
    <source>
        <strain evidence="14">ATCC 35074 / DSM 20540 / JCM 6276 / NBRC 101906 / NCIMB 13154 / VKM Ac-1939 / CCM 2703 / MRP</strain>
    </source>
</reference>
<name>F0RMJ9_DEIPM</name>
<organism evidence="13 14">
    <name type="scientific">Deinococcus proteolyticus (strain ATCC 35074 / DSM 20540 / JCM 6276 / NBRC 101906 / NCIMB 13154 / VKM Ac-1939 / CCM 2703 / MRP)</name>
    <dbReference type="NCBI Taxonomy" id="693977"/>
    <lineage>
        <taxon>Bacteria</taxon>
        <taxon>Thermotogati</taxon>
        <taxon>Deinococcota</taxon>
        <taxon>Deinococci</taxon>
        <taxon>Deinococcales</taxon>
        <taxon>Deinococcaceae</taxon>
        <taxon>Deinococcus</taxon>
    </lineage>
</organism>
<keyword evidence="14" id="KW-1185">Reference proteome</keyword>
<evidence type="ECO:0000256" key="4">
    <source>
        <dbReference type="ARBA" id="ARBA00022519"/>
    </source>
</evidence>
<feature type="transmembrane region" description="Helical" evidence="10">
    <location>
        <begin position="438"/>
        <end position="457"/>
    </location>
</feature>
<dbReference type="RefSeq" id="WP_013614658.1">
    <property type="nucleotide sequence ID" value="NC_015161.1"/>
</dbReference>
<feature type="transmembrane region" description="Helical" evidence="10">
    <location>
        <begin position="260"/>
        <end position="275"/>
    </location>
</feature>
<dbReference type="eggNOG" id="COG1138">
    <property type="taxonomic scope" value="Bacteria"/>
</dbReference>
<keyword evidence="4" id="KW-0997">Cell inner membrane</keyword>
<comment type="function">
    <text evidence="9">Required for the biogenesis of c-type cytochromes. Possible subunit of a heme lyase.</text>
</comment>
<feature type="transmembrane region" description="Helical" evidence="10">
    <location>
        <begin position="325"/>
        <end position="343"/>
    </location>
</feature>
<comment type="subcellular location">
    <subcellularLocation>
        <location evidence="1">Cell inner membrane</location>
        <topology evidence="1">Multi-pass membrane protein</topology>
    </subcellularLocation>
</comment>
<dbReference type="AlphaFoldDB" id="F0RMJ9"/>